<dbReference type="Gramene" id="Kaladp0060s0491.1.v1.1">
    <property type="protein sequence ID" value="Kaladp0060s0491.1.v1.1.CDS.1"/>
    <property type="gene ID" value="Kaladp0060s0491.v1.1"/>
</dbReference>
<dbReference type="AlphaFoldDB" id="A0A7N0ZZZ8"/>
<accession>A0A7N0ZZZ8</accession>
<proteinExistence type="predicted"/>
<organism evidence="1 2">
    <name type="scientific">Kalanchoe fedtschenkoi</name>
    <name type="common">Lavender scallops</name>
    <name type="synonym">South American air plant</name>
    <dbReference type="NCBI Taxonomy" id="63787"/>
    <lineage>
        <taxon>Eukaryota</taxon>
        <taxon>Viridiplantae</taxon>
        <taxon>Streptophyta</taxon>
        <taxon>Embryophyta</taxon>
        <taxon>Tracheophyta</taxon>
        <taxon>Spermatophyta</taxon>
        <taxon>Magnoliopsida</taxon>
        <taxon>eudicotyledons</taxon>
        <taxon>Gunneridae</taxon>
        <taxon>Pentapetalae</taxon>
        <taxon>Saxifragales</taxon>
        <taxon>Crassulaceae</taxon>
        <taxon>Kalanchoe</taxon>
    </lineage>
</organism>
<protein>
    <submittedName>
        <fullName evidence="1">Uncharacterized protein</fullName>
    </submittedName>
</protein>
<name>A0A7N0ZZZ8_KALFE</name>
<reference evidence="1" key="1">
    <citation type="submission" date="2021-01" db="UniProtKB">
        <authorList>
            <consortium name="EnsemblPlants"/>
        </authorList>
    </citation>
    <scope>IDENTIFICATION</scope>
</reference>
<evidence type="ECO:0000313" key="1">
    <source>
        <dbReference type="EnsemblPlants" id="Kaladp0060s0491.1.v1.1.CDS.1"/>
    </source>
</evidence>
<evidence type="ECO:0000313" key="2">
    <source>
        <dbReference type="Proteomes" id="UP000594263"/>
    </source>
</evidence>
<keyword evidence="2" id="KW-1185">Reference proteome</keyword>
<dbReference type="EnsemblPlants" id="Kaladp0060s0491.1.v1.1">
    <property type="protein sequence ID" value="Kaladp0060s0491.1.v1.1.CDS.1"/>
    <property type="gene ID" value="Kaladp0060s0491.v1.1"/>
</dbReference>
<sequence>MFVRSCKELRHYASPCKPHMFLPHEPLPGYVYRIQQRATYLLRCPLILYLYQYNSTLYILCCCSDLCSYV</sequence>
<dbReference type="Proteomes" id="UP000594263">
    <property type="component" value="Unplaced"/>
</dbReference>